<feature type="compositionally biased region" description="Low complexity" evidence="1">
    <location>
        <begin position="39"/>
        <end position="49"/>
    </location>
</feature>
<gene>
    <name evidence="2" type="ORF">RBB84_12135</name>
</gene>
<feature type="region of interest" description="Disordered" evidence="1">
    <location>
        <begin position="236"/>
        <end position="282"/>
    </location>
</feature>
<evidence type="ECO:0000313" key="2">
    <source>
        <dbReference type="EMBL" id="XBW06582.1"/>
    </source>
</evidence>
<reference evidence="2" key="1">
    <citation type="submission" date="2023-08" db="EMBL/GenBank/DDBJ databases">
        <title>The novel hydrolase IpcH responsible for the initial isoprocarb degradation step in Rhodococcus sp. D-6.</title>
        <authorList>
            <person name="Zhu Q."/>
        </authorList>
    </citation>
    <scope>NUCLEOTIDE SEQUENCE</scope>
    <source>
        <strain evidence="2">D-6</strain>
    </source>
</reference>
<proteinExistence type="predicted"/>
<feature type="region of interest" description="Disordered" evidence="1">
    <location>
        <begin position="1"/>
        <end position="49"/>
    </location>
</feature>
<dbReference type="AlphaFoldDB" id="A0AAU7V3A4"/>
<accession>A0AAU7V3A4</accession>
<evidence type="ECO:0000256" key="1">
    <source>
        <dbReference type="SAM" id="MobiDB-lite"/>
    </source>
</evidence>
<organism evidence="2">
    <name type="scientific">Rhodococcus sp. D-6</name>
    <dbReference type="NCBI Taxonomy" id="1387842"/>
    <lineage>
        <taxon>Bacteria</taxon>
        <taxon>Bacillati</taxon>
        <taxon>Actinomycetota</taxon>
        <taxon>Actinomycetes</taxon>
        <taxon>Mycobacteriales</taxon>
        <taxon>Nocardiaceae</taxon>
        <taxon>Rhodococcus</taxon>
    </lineage>
</organism>
<feature type="compositionally biased region" description="Basic and acidic residues" evidence="1">
    <location>
        <begin position="258"/>
        <end position="282"/>
    </location>
</feature>
<name>A0AAU7V3A4_9NOCA</name>
<dbReference type="EMBL" id="CP132970">
    <property type="protein sequence ID" value="XBW06582.1"/>
    <property type="molecule type" value="Genomic_DNA"/>
</dbReference>
<sequence length="375" mass="40077">MPDSDQKRRFLRSRGRTSLPTDTAGAQNSPASLPAGAPAISQSRPARAQAAQDVTDLVGFLREVDSRRTQGQPAPAPKDRTEVLGAFRGQPAQQITVQILAAAATARHVGAQVQITRKWEQLAQENAERLEALRAQHYRHQQQRYVQVQMPPEEISRRLAEQQAADRDADNRVFDAAAAVALSYAADESVPSFDTLADLSAQHLAVAEPTADVPASVVESFARAADADTVEMNFDKAADGSPASSGPDTRTEPSTAVEEDHQADVSDQLERGEEPAPMNHKDLGRIGTVLESAGRALATAVGPINGGDDVAPPLSPVDLNQLSQELLDAIGAAMSSHPRSVTEMLNIERGPDHTNEAAFVPDTGVEHSQQTTLSY</sequence>
<feature type="compositionally biased region" description="Polar residues" evidence="1">
    <location>
        <begin position="16"/>
        <end position="31"/>
    </location>
</feature>
<feature type="compositionally biased region" description="Polar residues" evidence="1">
    <location>
        <begin position="242"/>
        <end position="254"/>
    </location>
</feature>
<dbReference type="KEGG" id="rhox:RBB84_12135"/>
<protein>
    <submittedName>
        <fullName evidence="2">Uncharacterized protein</fullName>
    </submittedName>
</protein>
<dbReference type="RefSeq" id="WP_350247551.1">
    <property type="nucleotide sequence ID" value="NZ_CP132970.1"/>
</dbReference>